<dbReference type="RefSeq" id="WP_344796667.1">
    <property type="nucleotide sequence ID" value="NZ_BAABAU010000003.1"/>
</dbReference>
<evidence type="ECO:0000259" key="10">
    <source>
        <dbReference type="Pfam" id="PF13231"/>
    </source>
</evidence>
<feature type="transmembrane region" description="Helical" evidence="9">
    <location>
        <begin position="125"/>
        <end position="142"/>
    </location>
</feature>
<keyword evidence="6 9" id="KW-1133">Transmembrane helix</keyword>
<evidence type="ECO:0000256" key="7">
    <source>
        <dbReference type="ARBA" id="ARBA00023136"/>
    </source>
</evidence>
<keyword evidence="12" id="KW-1185">Reference proteome</keyword>
<sequence>MTSTIERPVKAPPRSSAPETPQDSGRRPSGIATWLRAHGGTLAILLPVLAVVGVVQRINMAGSPQRIDDEGTYTAQAWAIGHLGELTHYTYWYDHPPLGWLQIAGYTGATGAFGRYDQAVMAGREAMLFFALVATVLMWFLARRIGLSRPAAAVASLVFGVSPLAVQFHRTVYLDNVAVPWLLLAFLLALSRRAQLAGFIGSAFAFGIAVLSKETFLLALPFLAWTMIRNSDRSTRRYTLATSGAVLALVGLGYVVFAAVRGELVPGKGHTSLIGGLTFQLGTRAASGSILDPQSLFFKVVDQWWNLDQVFIVMTLVAAVVGLFLTRLRPFAVLVLFSVAIMFRPNSYVPVPYVIMLIPFGALLVAGVADIAVKAFRARRAGRVTTALSRTGATAWLVLSAVAIAALVPLWTVQLRGFLLSDLDSPMVSAEKWVDDNVPHDSRLLVDDSMWVDLVKDGFARDNVIWFYKIDTDGAVEAQSPNGWRDSDYIITTDSVRTSARGSRDVQDALANSTIVASFGTADQLVDVRQIHPEGARAAKAQAADEKASLIAAGTQLADNPNLVGSAALKKQLRAGQLDARGSLILGQLLATGPVAVDELRALPGEDGSAFRQIVVTRSAGEPGSRLVTWLKKVGPTYAPSSVTQRGGTTTILFPAVEPAGLAG</sequence>
<dbReference type="Proteomes" id="UP001501594">
    <property type="component" value="Unassembled WGS sequence"/>
</dbReference>
<feature type="transmembrane region" description="Helical" evidence="9">
    <location>
        <begin position="173"/>
        <end position="190"/>
    </location>
</feature>
<feature type="transmembrane region" description="Helical" evidence="9">
    <location>
        <begin position="238"/>
        <end position="260"/>
    </location>
</feature>
<keyword evidence="5 9" id="KW-0812">Transmembrane</keyword>
<keyword evidence="7 9" id="KW-0472">Membrane</keyword>
<evidence type="ECO:0000256" key="6">
    <source>
        <dbReference type="ARBA" id="ARBA00022989"/>
    </source>
</evidence>
<evidence type="ECO:0000256" key="9">
    <source>
        <dbReference type="SAM" id="Phobius"/>
    </source>
</evidence>
<protein>
    <recommendedName>
        <fullName evidence="10">Glycosyltransferase RgtA/B/C/D-like domain-containing protein</fullName>
    </recommendedName>
</protein>
<evidence type="ECO:0000256" key="4">
    <source>
        <dbReference type="ARBA" id="ARBA00022679"/>
    </source>
</evidence>
<feature type="region of interest" description="Disordered" evidence="8">
    <location>
        <begin position="1"/>
        <end position="29"/>
    </location>
</feature>
<reference evidence="12" key="1">
    <citation type="journal article" date="2019" name="Int. J. Syst. Evol. Microbiol.">
        <title>The Global Catalogue of Microorganisms (GCM) 10K type strain sequencing project: providing services to taxonomists for standard genome sequencing and annotation.</title>
        <authorList>
            <consortium name="The Broad Institute Genomics Platform"/>
            <consortium name="The Broad Institute Genome Sequencing Center for Infectious Disease"/>
            <person name="Wu L."/>
            <person name="Ma J."/>
        </authorList>
    </citation>
    <scope>NUCLEOTIDE SEQUENCE [LARGE SCALE GENOMIC DNA]</scope>
    <source>
        <strain evidence="12">JCM 17442</strain>
    </source>
</reference>
<feature type="transmembrane region" description="Helical" evidence="9">
    <location>
        <begin position="393"/>
        <end position="411"/>
    </location>
</feature>
<evidence type="ECO:0000313" key="12">
    <source>
        <dbReference type="Proteomes" id="UP001501594"/>
    </source>
</evidence>
<organism evidence="11 12">
    <name type="scientific">Frondihabitans peucedani</name>
    <dbReference type="NCBI Taxonomy" id="598626"/>
    <lineage>
        <taxon>Bacteria</taxon>
        <taxon>Bacillati</taxon>
        <taxon>Actinomycetota</taxon>
        <taxon>Actinomycetes</taxon>
        <taxon>Micrococcales</taxon>
        <taxon>Microbacteriaceae</taxon>
        <taxon>Frondihabitans</taxon>
    </lineage>
</organism>
<evidence type="ECO:0000256" key="3">
    <source>
        <dbReference type="ARBA" id="ARBA00022676"/>
    </source>
</evidence>
<accession>A0ABP8E3S0</accession>
<dbReference type="Pfam" id="PF13231">
    <property type="entry name" value="PMT_2"/>
    <property type="match status" value="1"/>
</dbReference>
<name>A0ABP8E3S0_9MICO</name>
<feature type="transmembrane region" description="Helical" evidence="9">
    <location>
        <begin position="196"/>
        <end position="226"/>
    </location>
</feature>
<evidence type="ECO:0000256" key="2">
    <source>
        <dbReference type="ARBA" id="ARBA00022475"/>
    </source>
</evidence>
<dbReference type="PANTHER" id="PTHR33908">
    <property type="entry name" value="MANNOSYLTRANSFERASE YKCB-RELATED"/>
    <property type="match status" value="1"/>
</dbReference>
<feature type="transmembrane region" description="Helical" evidence="9">
    <location>
        <begin position="353"/>
        <end position="373"/>
    </location>
</feature>
<dbReference type="InterPro" id="IPR050297">
    <property type="entry name" value="LipidA_mod_glycosyltrf_83"/>
</dbReference>
<evidence type="ECO:0000256" key="8">
    <source>
        <dbReference type="SAM" id="MobiDB-lite"/>
    </source>
</evidence>
<feature type="transmembrane region" description="Helical" evidence="9">
    <location>
        <begin position="304"/>
        <end position="324"/>
    </location>
</feature>
<keyword evidence="2" id="KW-1003">Cell membrane</keyword>
<comment type="subcellular location">
    <subcellularLocation>
        <location evidence="1">Cell membrane</location>
        <topology evidence="1">Multi-pass membrane protein</topology>
    </subcellularLocation>
</comment>
<keyword evidence="4" id="KW-0808">Transferase</keyword>
<gene>
    <name evidence="11" type="ORF">GCM10022256_25000</name>
</gene>
<dbReference type="PANTHER" id="PTHR33908:SF11">
    <property type="entry name" value="MEMBRANE PROTEIN"/>
    <property type="match status" value="1"/>
</dbReference>
<dbReference type="EMBL" id="BAABAU010000003">
    <property type="protein sequence ID" value="GAA4266888.1"/>
    <property type="molecule type" value="Genomic_DNA"/>
</dbReference>
<proteinExistence type="predicted"/>
<feature type="domain" description="Glycosyltransferase RgtA/B/C/D-like" evidence="10">
    <location>
        <begin position="127"/>
        <end position="250"/>
    </location>
</feature>
<keyword evidence="3" id="KW-0328">Glycosyltransferase</keyword>
<comment type="caution">
    <text evidence="11">The sequence shown here is derived from an EMBL/GenBank/DDBJ whole genome shotgun (WGS) entry which is preliminary data.</text>
</comment>
<feature type="transmembrane region" description="Helical" evidence="9">
    <location>
        <begin position="34"/>
        <end position="55"/>
    </location>
</feature>
<dbReference type="InterPro" id="IPR038731">
    <property type="entry name" value="RgtA/B/C-like"/>
</dbReference>
<evidence type="ECO:0000256" key="1">
    <source>
        <dbReference type="ARBA" id="ARBA00004651"/>
    </source>
</evidence>
<evidence type="ECO:0000256" key="5">
    <source>
        <dbReference type="ARBA" id="ARBA00022692"/>
    </source>
</evidence>
<evidence type="ECO:0000313" key="11">
    <source>
        <dbReference type="EMBL" id="GAA4266888.1"/>
    </source>
</evidence>